<evidence type="ECO:0000313" key="1">
    <source>
        <dbReference type="EMBL" id="CAH1794071.1"/>
    </source>
</evidence>
<proteinExistence type="predicted"/>
<keyword evidence="2" id="KW-1185">Reference proteome</keyword>
<dbReference type="EMBL" id="CAIIXF020000009">
    <property type="protein sequence ID" value="CAH1794071.1"/>
    <property type="molecule type" value="Genomic_DNA"/>
</dbReference>
<sequence>MDLDVMFSDFHHHLKEVIQQEPTHSDAILSKEDVNCLLSEDSVQSVSVEYKGITGYPTHPLYKRIGDVFLSWIKTGHCPLLDLRDYDLLDEKLYKENRAGTICTINPQLEGFISLWDFWVDGEKQYKIREIFKLLGKRGLLEMLGLRKTVGTVDSWPPPRSLLEQTFQDKHKENVGLTVGARALAKHGHRDMSATWWGLSTGNEAAKNQHAYRKMTEILDNATWINIHQLPHDIHIIECRMCEGYGVRWTKDGSSFRGFLEPQMEDGHDVGWRH</sequence>
<name>A0A8J1Y7G3_OWEFU</name>
<reference evidence="1" key="1">
    <citation type="submission" date="2022-03" db="EMBL/GenBank/DDBJ databases">
        <authorList>
            <person name="Martin C."/>
        </authorList>
    </citation>
    <scope>NUCLEOTIDE SEQUENCE</scope>
</reference>
<dbReference type="PANTHER" id="PTHR34204:SF2">
    <property type="entry name" value="RNA-BINDING ASCH DOMAIN PROTEIN"/>
    <property type="match status" value="1"/>
</dbReference>
<protein>
    <submittedName>
        <fullName evidence="1">Uncharacterized protein</fullName>
    </submittedName>
</protein>
<dbReference type="PANTHER" id="PTHR34204">
    <property type="entry name" value="RNA-BINDING ASCH DOMAIN PROTEIN"/>
    <property type="match status" value="1"/>
</dbReference>
<dbReference type="AlphaFoldDB" id="A0A8J1Y7G3"/>
<dbReference type="OrthoDB" id="112749at2759"/>
<accession>A0A8J1Y7G3</accession>
<evidence type="ECO:0000313" key="2">
    <source>
        <dbReference type="Proteomes" id="UP000749559"/>
    </source>
</evidence>
<gene>
    <name evidence="1" type="ORF">OFUS_LOCUS18838</name>
</gene>
<organism evidence="1 2">
    <name type="scientific">Owenia fusiformis</name>
    <name type="common">Polychaete worm</name>
    <dbReference type="NCBI Taxonomy" id="6347"/>
    <lineage>
        <taxon>Eukaryota</taxon>
        <taxon>Metazoa</taxon>
        <taxon>Spiralia</taxon>
        <taxon>Lophotrochozoa</taxon>
        <taxon>Annelida</taxon>
        <taxon>Polychaeta</taxon>
        <taxon>Sedentaria</taxon>
        <taxon>Canalipalpata</taxon>
        <taxon>Sabellida</taxon>
        <taxon>Oweniida</taxon>
        <taxon>Oweniidae</taxon>
        <taxon>Owenia</taxon>
    </lineage>
</organism>
<comment type="caution">
    <text evidence="1">The sequence shown here is derived from an EMBL/GenBank/DDBJ whole genome shotgun (WGS) entry which is preliminary data.</text>
</comment>
<dbReference type="Proteomes" id="UP000749559">
    <property type="component" value="Unassembled WGS sequence"/>
</dbReference>